<dbReference type="Proteomes" id="UP001385809">
    <property type="component" value="Unassembled WGS sequence"/>
</dbReference>
<name>A0ABU8MNQ6_9PSEU</name>
<dbReference type="EMBL" id="JBBEGN010000005">
    <property type="protein sequence ID" value="MEJ2868619.1"/>
    <property type="molecule type" value="Genomic_DNA"/>
</dbReference>
<sequence>MRRGFWAIDPELIRSVAIDNTAHVHELMKLGIPEGTIYRRCRPGGPWTLMAPATVRLGTGTPTRRELVRAALIYAGARAVLTGLDAARAHRLRRGELPDAVHVLIPFEMRVHAVPRVRIERTRRLPTPPRVRDGLPVAPIERCLLDVARTMTDESDVAAILSEPVQRRLVLPEALVEELDAGCRKGSSVPRTVLRAVSAGARSASEFDFVRWWNSHPQLREHTIVLNVRISAEGTLLGIADGFLPELGLVLPIDSVEQHFMTSDQVVETERQHRAYRSAGLHVYGVRPGRMRGDSPGLLLDVLDAIAVARQLPTPPVLWVPDLARPA</sequence>
<evidence type="ECO:0000313" key="1">
    <source>
        <dbReference type="EMBL" id="MEJ2868619.1"/>
    </source>
</evidence>
<comment type="caution">
    <text evidence="1">The sequence shown here is derived from an EMBL/GenBank/DDBJ whole genome shotgun (WGS) entry which is preliminary data.</text>
</comment>
<proteinExistence type="predicted"/>
<reference evidence="1 2" key="1">
    <citation type="submission" date="2024-03" db="EMBL/GenBank/DDBJ databases">
        <title>Actinomycetospora sp. OC33-EN08, a novel actinomycete isolated from wild orchid (Aerides multiflora).</title>
        <authorList>
            <person name="Suriyachadkun C."/>
        </authorList>
    </citation>
    <scope>NUCLEOTIDE SEQUENCE [LARGE SCALE GENOMIC DNA]</scope>
    <source>
        <strain evidence="1 2">OC33-EN08</strain>
    </source>
</reference>
<gene>
    <name evidence="1" type="ORF">WCD74_12680</name>
</gene>
<organism evidence="1 2">
    <name type="scientific">Actinomycetospora aurantiaca</name>
    <dbReference type="NCBI Taxonomy" id="3129233"/>
    <lineage>
        <taxon>Bacteria</taxon>
        <taxon>Bacillati</taxon>
        <taxon>Actinomycetota</taxon>
        <taxon>Actinomycetes</taxon>
        <taxon>Pseudonocardiales</taxon>
        <taxon>Pseudonocardiaceae</taxon>
        <taxon>Actinomycetospora</taxon>
    </lineage>
</organism>
<keyword evidence="2" id="KW-1185">Reference proteome</keyword>
<accession>A0ABU8MNQ6</accession>
<evidence type="ECO:0000313" key="2">
    <source>
        <dbReference type="Proteomes" id="UP001385809"/>
    </source>
</evidence>
<dbReference type="RefSeq" id="WP_337695197.1">
    <property type="nucleotide sequence ID" value="NZ_JBBEGN010000005.1"/>
</dbReference>
<protein>
    <submittedName>
        <fullName evidence="1">Uncharacterized protein</fullName>
    </submittedName>
</protein>